<dbReference type="EMBL" id="JAAGWH010000013">
    <property type="protein sequence ID" value="NEK93926.1"/>
    <property type="molecule type" value="Genomic_DNA"/>
</dbReference>
<feature type="transmembrane region" description="Helical" evidence="1">
    <location>
        <begin position="47"/>
        <end position="71"/>
    </location>
</feature>
<sequence>MDRGNARAAGVFFVVAAVAAIAGLVLYQPALTDPAYVLGAGADGRVLLGGWLEMVLAASCIGTAVALYPVVRRESESLALGYVCGRVLEAAVISTGVVATLSLVTLRQGGGPEDVAVARALVAVHDWTFLVGPGLVIGVNSLVLALLVYRARLAPRWIAVLGLVGGPLVLLSSTAVMAGLLDDTSPWRFVAALPVTAWEMSLAVRLIARGFATPAAVRPAAALTPA</sequence>
<reference evidence="2 4" key="1">
    <citation type="submission" date="2020-01" db="EMBL/GenBank/DDBJ databases">
        <title>the WGS Modestobacter muralis CPCC 204518.</title>
        <authorList>
            <person name="Jiang Z."/>
        </authorList>
    </citation>
    <scope>NUCLEOTIDE SEQUENCE [LARGE SCALE GENOMIC DNA]</scope>
    <source>
        <strain evidence="2 4">DSM 100205</strain>
    </source>
</reference>
<keyword evidence="1" id="KW-1133">Transmembrane helix</keyword>
<dbReference type="Proteomes" id="UP000471152">
    <property type="component" value="Unassembled WGS sequence"/>
</dbReference>
<proteinExistence type="predicted"/>
<keyword evidence="1" id="KW-0812">Transmembrane</keyword>
<evidence type="ECO:0000313" key="5">
    <source>
        <dbReference type="Proteomes" id="UP000471152"/>
    </source>
</evidence>
<gene>
    <name evidence="3" type="ORF">G3R41_07015</name>
    <name evidence="2" type="ORF">GCU67_07015</name>
</gene>
<comment type="caution">
    <text evidence="2">The sequence shown here is derived from an EMBL/GenBank/DDBJ whole genome shotgun (WGS) entry which is preliminary data.</text>
</comment>
<dbReference type="EMBL" id="JAAGWB010000013">
    <property type="protein sequence ID" value="NEN50693.1"/>
    <property type="molecule type" value="Genomic_DNA"/>
</dbReference>
<reference evidence="3 5" key="2">
    <citation type="submission" date="2020-02" db="EMBL/GenBank/DDBJ databases">
        <title>The WGS of Modestobacter muralis DSM 100205.</title>
        <authorList>
            <person name="Jiang Z."/>
        </authorList>
    </citation>
    <scope>NUCLEOTIDE SEQUENCE [LARGE SCALE GENOMIC DNA]</scope>
    <source>
        <strain evidence="3 5">DSM 100205</strain>
    </source>
</reference>
<dbReference type="RefSeq" id="WP_163610308.1">
    <property type="nucleotide sequence ID" value="NZ_JAAGWB010000013.1"/>
</dbReference>
<organism evidence="2 4">
    <name type="scientific">Modestobacter muralis</name>
    <dbReference type="NCBI Taxonomy" id="1608614"/>
    <lineage>
        <taxon>Bacteria</taxon>
        <taxon>Bacillati</taxon>
        <taxon>Actinomycetota</taxon>
        <taxon>Actinomycetes</taxon>
        <taxon>Geodermatophilales</taxon>
        <taxon>Geodermatophilaceae</taxon>
        <taxon>Modestobacter</taxon>
    </lineage>
</organism>
<dbReference type="AlphaFoldDB" id="A0A6P0ET97"/>
<accession>A0A6P0ET97</accession>
<dbReference type="InterPro" id="IPR025495">
    <property type="entry name" value="DUF4386"/>
</dbReference>
<evidence type="ECO:0000313" key="2">
    <source>
        <dbReference type="EMBL" id="NEK93926.1"/>
    </source>
</evidence>
<protein>
    <submittedName>
        <fullName evidence="2">DUF4386 domain-containing protein</fullName>
    </submittedName>
</protein>
<feature type="transmembrane region" description="Helical" evidence="1">
    <location>
        <begin position="7"/>
        <end position="27"/>
    </location>
</feature>
<name>A0A6P0ET97_9ACTN</name>
<keyword evidence="1" id="KW-0472">Membrane</keyword>
<dbReference type="Pfam" id="PF14329">
    <property type="entry name" value="DUF4386"/>
    <property type="match status" value="1"/>
</dbReference>
<keyword evidence="4" id="KW-1185">Reference proteome</keyword>
<evidence type="ECO:0000313" key="4">
    <source>
        <dbReference type="Proteomes" id="UP000468828"/>
    </source>
</evidence>
<evidence type="ECO:0000256" key="1">
    <source>
        <dbReference type="SAM" id="Phobius"/>
    </source>
</evidence>
<evidence type="ECO:0000313" key="3">
    <source>
        <dbReference type="EMBL" id="NEN50693.1"/>
    </source>
</evidence>
<feature type="transmembrane region" description="Helical" evidence="1">
    <location>
        <begin position="83"/>
        <end position="107"/>
    </location>
</feature>
<feature type="transmembrane region" description="Helical" evidence="1">
    <location>
        <begin position="127"/>
        <end position="149"/>
    </location>
</feature>
<feature type="transmembrane region" description="Helical" evidence="1">
    <location>
        <begin position="158"/>
        <end position="181"/>
    </location>
</feature>
<dbReference type="Proteomes" id="UP000468828">
    <property type="component" value="Unassembled WGS sequence"/>
</dbReference>